<dbReference type="Gene3D" id="1.10.10.60">
    <property type="entry name" value="Homeodomain-like"/>
    <property type="match status" value="2"/>
</dbReference>
<keyword evidence="1" id="KW-0805">Transcription regulation</keyword>
<evidence type="ECO:0000313" key="7">
    <source>
        <dbReference type="Proteomes" id="UP000595426"/>
    </source>
</evidence>
<dbReference type="PROSITE" id="PS01124">
    <property type="entry name" value="HTH_ARAC_FAMILY_2"/>
    <property type="match status" value="1"/>
</dbReference>
<dbReference type="OrthoDB" id="1222071at2"/>
<feature type="domain" description="HTH araC/xylS-type" evidence="5">
    <location>
        <begin position="245"/>
        <end position="351"/>
    </location>
</feature>
<dbReference type="GeneID" id="93131615"/>
<gene>
    <name evidence="6" type="ORF">I6H88_12315</name>
</gene>
<reference evidence="6 7" key="1">
    <citation type="submission" date="2020-12" db="EMBL/GenBank/DDBJ databases">
        <title>FDA dAtabase for Regulatory Grade micrObial Sequences (FDA-ARGOS): Supporting development and validation of Infectious Disease Dx tests.</title>
        <authorList>
            <person name="Kerrigan L."/>
            <person name="Long C."/>
            <person name="Tallon L."/>
            <person name="Sadzewicz L."/>
            <person name="Zhao X."/>
            <person name="Boylan J."/>
            <person name="Ott S."/>
            <person name="Bowen H."/>
            <person name="Vavikolanu K."/>
            <person name="Mehta A."/>
            <person name="Aluvathingal J."/>
            <person name="Nadendla S."/>
            <person name="Yan Y."/>
            <person name="Sichtig H."/>
        </authorList>
    </citation>
    <scope>NUCLEOTIDE SEQUENCE [LARGE SCALE GENOMIC DNA]</scope>
    <source>
        <strain evidence="6 7">FDAARGOS_1031</strain>
    </source>
</reference>
<dbReference type="GO" id="GO:0043565">
    <property type="term" value="F:sequence-specific DNA binding"/>
    <property type="evidence" value="ECO:0007669"/>
    <property type="project" value="InterPro"/>
</dbReference>
<proteinExistence type="predicted"/>
<dbReference type="Pfam" id="PF12833">
    <property type="entry name" value="HTH_18"/>
    <property type="match status" value="1"/>
</dbReference>
<keyword evidence="4" id="KW-0812">Transmembrane</keyword>
<dbReference type="RefSeq" id="WP_034871505.1">
    <property type="nucleotide sequence ID" value="NZ_CBCSDR010000005.1"/>
</dbReference>
<keyword evidence="3" id="KW-0804">Transcription</keyword>
<organism evidence="6 7">
    <name type="scientific">Elizabethkingia bruuniana</name>
    <dbReference type="NCBI Taxonomy" id="1756149"/>
    <lineage>
        <taxon>Bacteria</taxon>
        <taxon>Pseudomonadati</taxon>
        <taxon>Bacteroidota</taxon>
        <taxon>Flavobacteriia</taxon>
        <taxon>Flavobacteriales</taxon>
        <taxon>Weeksellaceae</taxon>
        <taxon>Elizabethkingia</taxon>
    </lineage>
</organism>
<keyword evidence="2" id="KW-0238">DNA-binding</keyword>
<dbReference type="EMBL" id="CP067018">
    <property type="protein sequence ID" value="QQN57237.1"/>
    <property type="molecule type" value="Genomic_DNA"/>
</dbReference>
<feature type="transmembrane region" description="Helical" evidence="4">
    <location>
        <begin position="30"/>
        <end position="51"/>
    </location>
</feature>
<feature type="transmembrane region" description="Helical" evidence="4">
    <location>
        <begin position="193"/>
        <end position="211"/>
    </location>
</feature>
<protein>
    <submittedName>
        <fullName evidence="6">AraC family transcriptional regulator</fullName>
    </submittedName>
</protein>
<feature type="transmembrane region" description="Helical" evidence="4">
    <location>
        <begin position="95"/>
        <end position="118"/>
    </location>
</feature>
<dbReference type="SUPFAM" id="SSF46689">
    <property type="entry name" value="Homeodomain-like"/>
    <property type="match status" value="1"/>
</dbReference>
<dbReference type="InterPro" id="IPR009057">
    <property type="entry name" value="Homeodomain-like_sf"/>
</dbReference>
<evidence type="ECO:0000256" key="2">
    <source>
        <dbReference type="ARBA" id="ARBA00023125"/>
    </source>
</evidence>
<evidence type="ECO:0000256" key="4">
    <source>
        <dbReference type="SAM" id="Phobius"/>
    </source>
</evidence>
<dbReference type="Proteomes" id="UP000595426">
    <property type="component" value="Chromosome"/>
</dbReference>
<dbReference type="InterPro" id="IPR020449">
    <property type="entry name" value="Tscrpt_reg_AraC-type_HTH"/>
</dbReference>
<dbReference type="InterPro" id="IPR018060">
    <property type="entry name" value="HTH_AraC"/>
</dbReference>
<dbReference type="AlphaFoldDB" id="A0A7T7ZWI2"/>
<evidence type="ECO:0000256" key="1">
    <source>
        <dbReference type="ARBA" id="ARBA00023015"/>
    </source>
</evidence>
<feature type="transmembrane region" description="Helical" evidence="4">
    <location>
        <begin position="130"/>
        <end position="149"/>
    </location>
</feature>
<keyword evidence="7" id="KW-1185">Reference proteome</keyword>
<evidence type="ECO:0000256" key="3">
    <source>
        <dbReference type="ARBA" id="ARBA00023163"/>
    </source>
</evidence>
<evidence type="ECO:0000259" key="5">
    <source>
        <dbReference type="PROSITE" id="PS01124"/>
    </source>
</evidence>
<accession>A0A7T7ZWI2</accession>
<evidence type="ECO:0000313" key="6">
    <source>
        <dbReference type="EMBL" id="QQN57237.1"/>
    </source>
</evidence>
<dbReference type="GO" id="GO:0003700">
    <property type="term" value="F:DNA-binding transcription factor activity"/>
    <property type="evidence" value="ECO:0007669"/>
    <property type="project" value="InterPro"/>
</dbReference>
<keyword evidence="4" id="KW-0472">Membrane</keyword>
<dbReference type="PRINTS" id="PR00032">
    <property type="entry name" value="HTHARAC"/>
</dbReference>
<sequence>MLYIIMVVMLQALITLALLMCLIKNRKSLLNMLLLYILVVVLDMGYEYFIIQRFGYEWVMYEIPGSLRVFKGLIFLYATAYLINARWRDKLKYLIPPLSLVVVHHTVVVSAKLLGLSWADAAIASYKAYFIYYTYYWILCLALSIFLLIKHRKTVSHAIANNFRYLLCYILASILILYAISYSSSDRIQYQKVYILMFLIQFGWILYVYILTYKFRLKEEREIIQQSLESKETYQYKDLSKIDFDSLQKAIEYFYKETNVYLDEEFTLSQLADHLEISKSDLSITFNKYLNSNFHEYTNRNRIMHFKQILTQDPSANVTDLAFQCGFKSKSTFYKYFKREFNCLPSEYLPSLQ</sequence>
<keyword evidence="4" id="KW-1133">Transmembrane helix</keyword>
<feature type="transmembrane region" description="Helical" evidence="4">
    <location>
        <begin position="63"/>
        <end position="83"/>
    </location>
</feature>
<dbReference type="SMART" id="SM00342">
    <property type="entry name" value="HTH_ARAC"/>
    <property type="match status" value="1"/>
</dbReference>
<dbReference type="PANTHER" id="PTHR43280">
    <property type="entry name" value="ARAC-FAMILY TRANSCRIPTIONAL REGULATOR"/>
    <property type="match status" value="1"/>
</dbReference>
<name>A0A7T7ZWI2_9FLAO</name>
<feature type="transmembrane region" description="Helical" evidence="4">
    <location>
        <begin position="161"/>
        <end position="181"/>
    </location>
</feature>
<feature type="transmembrane region" description="Helical" evidence="4">
    <location>
        <begin position="6"/>
        <end position="23"/>
    </location>
</feature>
<dbReference type="PANTHER" id="PTHR43280:SF2">
    <property type="entry name" value="HTH-TYPE TRANSCRIPTIONAL REGULATOR EXSA"/>
    <property type="match status" value="1"/>
</dbReference>